<proteinExistence type="predicted"/>
<feature type="transmembrane region" description="Helical" evidence="7">
    <location>
        <begin position="78"/>
        <end position="97"/>
    </location>
</feature>
<organism evidence="9 10">
    <name type="scientific">candidate division KSB3 bacterium</name>
    <dbReference type="NCBI Taxonomy" id="2044937"/>
    <lineage>
        <taxon>Bacteria</taxon>
        <taxon>candidate division KSB3</taxon>
    </lineage>
</organism>
<evidence type="ECO:0000259" key="8">
    <source>
        <dbReference type="PROSITE" id="PS50850"/>
    </source>
</evidence>
<comment type="subcellular location">
    <subcellularLocation>
        <location evidence="1">Cell membrane</location>
        <topology evidence="1">Multi-pass membrane protein</topology>
    </subcellularLocation>
</comment>
<feature type="transmembrane region" description="Helical" evidence="7">
    <location>
        <begin position="369"/>
        <end position="388"/>
    </location>
</feature>
<dbReference type="PROSITE" id="PS50850">
    <property type="entry name" value="MFS"/>
    <property type="match status" value="1"/>
</dbReference>
<feature type="transmembrane region" description="Helical" evidence="7">
    <location>
        <begin position="280"/>
        <end position="299"/>
    </location>
</feature>
<evidence type="ECO:0000256" key="2">
    <source>
        <dbReference type="ARBA" id="ARBA00022448"/>
    </source>
</evidence>
<feature type="transmembrane region" description="Helical" evidence="7">
    <location>
        <begin position="253"/>
        <end position="273"/>
    </location>
</feature>
<evidence type="ECO:0000256" key="5">
    <source>
        <dbReference type="ARBA" id="ARBA00022989"/>
    </source>
</evidence>
<accession>A0A2G6KHX8</accession>
<dbReference type="PANTHER" id="PTHR43414:SF6">
    <property type="entry name" value="MULTIDRUG RESISTANCE PROTEIN MDTG"/>
    <property type="match status" value="1"/>
</dbReference>
<evidence type="ECO:0000313" key="9">
    <source>
        <dbReference type="EMBL" id="PIE35267.1"/>
    </source>
</evidence>
<evidence type="ECO:0000256" key="3">
    <source>
        <dbReference type="ARBA" id="ARBA00022475"/>
    </source>
</evidence>
<dbReference type="Gene3D" id="1.20.1250.20">
    <property type="entry name" value="MFS general substrate transporter like domains"/>
    <property type="match status" value="1"/>
</dbReference>
<keyword evidence="4 7" id="KW-0812">Transmembrane</keyword>
<name>A0A2G6KHX8_9BACT</name>
<dbReference type="Proteomes" id="UP000230821">
    <property type="component" value="Unassembled WGS sequence"/>
</dbReference>
<keyword evidence="6 7" id="KW-0472">Membrane</keyword>
<feature type="transmembrane region" description="Helical" evidence="7">
    <location>
        <begin position="103"/>
        <end position="125"/>
    </location>
</feature>
<feature type="transmembrane region" description="Helical" evidence="7">
    <location>
        <begin position="206"/>
        <end position="225"/>
    </location>
</feature>
<feature type="transmembrane region" description="Helical" evidence="7">
    <location>
        <begin position="165"/>
        <end position="185"/>
    </location>
</feature>
<dbReference type="AlphaFoldDB" id="A0A2G6KHX8"/>
<feature type="domain" description="Major facilitator superfamily (MFS) profile" evidence="8">
    <location>
        <begin position="7"/>
        <end position="393"/>
    </location>
</feature>
<dbReference type="InterPro" id="IPR011701">
    <property type="entry name" value="MFS"/>
</dbReference>
<dbReference type="InterPro" id="IPR020846">
    <property type="entry name" value="MFS_dom"/>
</dbReference>
<dbReference type="SUPFAM" id="SSF103473">
    <property type="entry name" value="MFS general substrate transporter"/>
    <property type="match status" value="1"/>
</dbReference>
<feature type="transmembrane region" description="Helical" evidence="7">
    <location>
        <begin position="47"/>
        <end position="66"/>
    </location>
</feature>
<sequence>MERWKRNLIFLWVAQFFSLSGFSFSLPFGPFYLEELGITDPARLRIWSGLFASSAGLSMAIMTPFWGYLADRIGKKPMTLRASLGGTIALLGIGLAQSPEMVIAFRVLQGAFTGTVTAYLTLVIAETPKARLGLVMGLMNAAVFLGNSVAPLLGGLFADAFGYRSSFFVAAGFLLASFLLALLFVQEDFSPGPKTSFSFFSDTKSLLLVSGVLPIVGMIFLYGIARTIQRPILPLFVQQLTTTGQGVATQTGLVTSAAGIASVVAGILFGTLADRGKPMTIGMICTFAAAFMSGTIVLSETTWHLTILYFLADFAIGGLEPILKLLLARIVPVSQRGSAFGIIGSARAFGWFTGSLSGGIIAAFLGLSAVFVVTAGLFMFMGLLLSLFRRQKKGLKE</sequence>
<dbReference type="EMBL" id="PDSK01000049">
    <property type="protein sequence ID" value="PIE35267.1"/>
    <property type="molecule type" value="Genomic_DNA"/>
</dbReference>
<dbReference type="Pfam" id="PF07690">
    <property type="entry name" value="MFS_1"/>
    <property type="match status" value="2"/>
</dbReference>
<keyword evidence="3" id="KW-1003">Cell membrane</keyword>
<keyword evidence="2" id="KW-0813">Transport</keyword>
<evidence type="ECO:0000256" key="4">
    <source>
        <dbReference type="ARBA" id="ARBA00022692"/>
    </source>
</evidence>
<feature type="transmembrane region" description="Helical" evidence="7">
    <location>
        <begin position="339"/>
        <end position="363"/>
    </location>
</feature>
<evidence type="ECO:0000256" key="6">
    <source>
        <dbReference type="ARBA" id="ARBA00023136"/>
    </source>
</evidence>
<feature type="transmembrane region" description="Helical" evidence="7">
    <location>
        <begin position="305"/>
        <end position="327"/>
    </location>
</feature>
<gene>
    <name evidence="9" type="ORF">CSA56_04835</name>
</gene>
<evidence type="ECO:0000256" key="7">
    <source>
        <dbReference type="SAM" id="Phobius"/>
    </source>
</evidence>
<evidence type="ECO:0000313" key="10">
    <source>
        <dbReference type="Proteomes" id="UP000230821"/>
    </source>
</evidence>
<feature type="transmembrane region" description="Helical" evidence="7">
    <location>
        <begin position="132"/>
        <end position="153"/>
    </location>
</feature>
<dbReference type="GO" id="GO:0022857">
    <property type="term" value="F:transmembrane transporter activity"/>
    <property type="evidence" value="ECO:0007669"/>
    <property type="project" value="InterPro"/>
</dbReference>
<protein>
    <recommendedName>
        <fullName evidence="8">Major facilitator superfamily (MFS) profile domain-containing protein</fullName>
    </recommendedName>
</protein>
<reference evidence="9 10" key="1">
    <citation type="submission" date="2017-10" db="EMBL/GenBank/DDBJ databases">
        <title>Novel microbial diversity and functional potential in the marine mammal oral microbiome.</title>
        <authorList>
            <person name="Dudek N.K."/>
            <person name="Sun C.L."/>
            <person name="Burstein D."/>
            <person name="Kantor R.S."/>
            <person name="Aliaga Goltsman D.S."/>
            <person name="Bik E.M."/>
            <person name="Thomas B.C."/>
            <person name="Banfield J.F."/>
            <person name="Relman D.A."/>
        </authorList>
    </citation>
    <scope>NUCLEOTIDE SEQUENCE [LARGE SCALE GENOMIC DNA]</scope>
    <source>
        <strain evidence="9">DOLJORAL78_47_16</strain>
    </source>
</reference>
<comment type="caution">
    <text evidence="9">The sequence shown here is derived from an EMBL/GenBank/DDBJ whole genome shotgun (WGS) entry which is preliminary data.</text>
</comment>
<keyword evidence="5 7" id="KW-1133">Transmembrane helix</keyword>
<dbReference type="GO" id="GO:0005886">
    <property type="term" value="C:plasma membrane"/>
    <property type="evidence" value="ECO:0007669"/>
    <property type="project" value="UniProtKB-SubCell"/>
</dbReference>
<dbReference type="PANTHER" id="PTHR43414">
    <property type="entry name" value="MULTIDRUG RESISTANCE PROTEIN MDTG"/>
    <property type="match status" value="1"/>
</dbReference>
<evidence type="ECO:0000256" key="1">
    <source>
        <dbReference type="ARBA" id="ARBA00004651"/>
    </source>
</evidence>
<dbReference type="InterPro" id="IPR036259">
    <property type="entry name" value="MFS_trans_sf"/>
</dbReference>